<keyword evidence="7" id="KW-0460">Magnesium</keyword>
<dbReference type="PROSITE" id="PS51986">
    <property type="entry name" value="GS_BETA_GRASP"/>
    <property type="match status" value="1"/>
</dbReference>
<accession>A0ABW2AKY5</accession>
<keyword evidence="4" id="KW-0479">Metal-binding</keyword>
<evidence type="ECO:0000256" key="2">
    <source>
        <dbReference type="ARBA" id="ARBA00009897"/>
    </source>
</evidence>
<dbReference type="Proteomes" id="UP001596298">
    <property type="component" value="Unassembled WGS sequence"/>
</dbReference>
<evidence type="ECO:0000256" key="8">
    <source>
        <dbReference type="PROSITE-ProRule" id="PRU01330"/>
    </source>
</evidence>
<protein>
    <submittedName>
        <fullName evidence="12">Glutamine synthetase family protein</fullName>
        <ecNumber evidence="12">6.3.1.-</ecNumber>
    </submittedName>
</protein>
<feature type="domain" description="GS catalytic" evidence="11">
    <location>
        <begin position="107"/>
        <end position="445"/>
    </location>
</feature>
<dbReference type="InterPro" id="IPR008147">
    <property type="entry name" value="Gln_synt_N"/>
</dbReference>
<evidence type="ECO:0000256" key="6">
    <source>
        <dbReference type="ARBA" id="ARBA00022840"/>
    </source>
</evidence>
<dbReference type="EMBL" id="JBHSWH010000001">
    <property type="protein sequence ID" value="MFC6707462.1"/>
    <property type="molecule type" value="Genomic_DNA"/>
</dbReference>
<dbReference type="InterPro" id="IPR014746">
    <property type="entry name" value="Gln_synth/guanido_kin_cat_dom"/>
</dbReference>
<dbReference type="GO" id="GO:0016874">
    <property type="term" value="F:ligase activity"/>
    <property type="evidence" value="ECO:0007669"/>
    <property type="project" value="UniProtKB-KW"/>
</dbReference>
<dbReference type="InterPro" id="IPR027303">
    <property type="entry name" value="Gln_synth_gly_rich_site"/>
</dbReference>
<dbReference type="EC" id="6.3.1.-" evidence="12"/>
<sequence length="445" mass="49556">MDRQQEYVLRTIEERDIRFIRLWFTDVLGTLKSVAVAPAELDGAFAEGIGFDGSAIEGLARVYESDMLVVPDADTFQVLPWRGENPGTARMFCDIRLPDGSASLADPRNVLQRALGKAADKGLTFYTHPEIEFYLFEKDIKPGQPPTPVDNAGFFDHVPHGTGHDFRRSAITLLEQMGISVEFSHHEGGPGQNEIDLRYADALTTADNIMTFRTVIKEVALEQGVFASFMPKPLADAPGSGMHTHVSLFEGDRNAFFEAGAPYQLSTTARRFIAGILRHAGEISAVTNQWVNSYKRIWSGAEAPPYVCWGHNNRSAMVRVPMYKPSKGQSSRIEVRSLDSAANPYLAYALVLAAGMKGVDEGYELPPEAEDNVWTLTDSELRAMGIEPLPASLDHAIHLMEHSELVAETLGEHVFDFFLRNKRAEWAAYRDQVTQYELDQYLGRL</sequence>
<evidence type="ECO:0000313" key="13">
    <source>
        <dbReference type="Proteomes" id="UP001596298"/>
    </source>
</evidence>
<proteinExistence type="inferred from homology"/>
<keyword evidence="3 12" id="KW-0436">Ligase</keyword>
<dbReference type="SMART" id="SM01230">
    <property type="entry name" value="Gln-synt_C"/>
    <property type="match status" value="1"/>
</dbReference>
<dbReference type="RefSeq" id="WP_382404132.1">
    <property type="nucleotide sequence ID" value="NZ_JBHSWH010000001.1"/>
</dbReference>
<dbReference type="PANTHER" id="PTHR43785:SF11">
    <property type="entry name" value="GAMMA-GLUTAMYLPOLYAMINE SYNTHETASE GLNA2"/>
    <property type="match status" value="1"/>
</dbReference>
<keyword evidence="5" id="KW-0547">Nucleotide-binding</keyword>
<evidence type="ECO:0000259" key="11">
    <source>
        <dbReference type="PROSITE" id="PS51987"/>
    </source>
</evidence>
<comment type="caution">
    <text evidence="12">The sequence shown here is derived from an EMBL/GenBank/DDBJ whole genome shotgun (WGS) entry which is preliminary data.</text>
</comment>
<evidence type="ECO:0000259" key="10">
    <source>
        <dbReference type="PROSITE" id="PS51986"/>
    </source>
</evidence>
<dbReference type="Pfam" id="PF03951">
    <property type="entry name" value="Gln-synt_N"/>
    <property type="match status" value="1"/>
</dbReference>
<organism evidence="12 13">
    <name type="scientific">Flexivirga alba</name>
    <dbReference type="NCBI Taxonomy" id="702742"/>
    <lineage>
        <taxon>Bacteria</taxon>
        <taxon>Bacillati</taxon>
        <taxon>Actinomycetota</taxon>
        <taxon>Actinomycetes</taxon>
        <taxon>Micrococcales</taxon>
        <taxon>Dermacoccaceae</taxon>
        <taxon>Flexivirga</taxon>
    </lineage>
</organism>
<dbReference type="SUPFAM" id="SSF55931">
    <property type="entry name" value="Glutamine synthetase/guanido kinase"/>
    <property type="match status" value="1"/>
</dbReference>
<comment type="similarity">
    <text evidence="2 8 9">Belongs to the glutamine synthetase family.</text>
</comment>
<dbReference type="InterPro" id="IPR008146">
    <property type="entry name" value="Gln_synth_cat_dom"/>
</dbReference>
<feature type="domain" description="GS beta-grasp" evidence="10">
    <location>
        <begin position="15"/>
        <end position="100"/>
    </location>
</feature>
<reference evidence="13" key="1">
    <citation type="journal article" date="2019" name="Int. J. Syst. Evol. Microbiol.">
        <title>The Global Catalogue of Microorganisms (GCM) 10K type strain sequencing project: providing services to taxonomists for standard genome sequencing and annotation.</title>
        <authorList>
            <consortium name="The Broad Institute Genomics Platform"/>
            <consortium name="The Broad Institute Genome Sequencing Center for Infectious Disease"/>
            <person name="Wu L."/>
            <person name="Ma J."/>
        </authorList>
    </citation>
    <scope>NUCLEOTIDE SEQUENCE [LARGE SCALE GENOMIC DNA]</scope>
    <source>
        <strain evidence="13">CCUG 58127</strain>
    </source>
</reference>
<dbReference type="Pfam" id="PF00120">
    <property type="entry name" value="Gln-synt_C"/>
    <property type="match status" value="1"/>
</dbReference>
<dbReference type="InterPro" id="IPR036651">
    <property type="entry name" value="Gln_synt_N_sf"/>
</dbReference>
<dbReference type="PROSITE" id="PS51987">
    <property type="entry name" value="GS_CATALYTIC"/>
    <property type="match status" value="1"/>
</dbReference>
<evidence type="ECO:0000313" key="12">
    <source>
        <dbReference type="EMBL" id="MFC6707462.1"/>
    </source>
</evidence>
<dbReference type="SUPFAM" id="SSF54368">
    <property type="entry name" value="Glutamine synthetase, N-terminal domain"/>
    <property type="match status" value="1"/>
</dbReference>
<evidence type="ECO:0000256" key="7">
    <source>
        <dbReference type="ARBA" id="ARBA00022842"/>
    </source>
</evidence>
<comment type="cofactor">
    <cofactor evidence="1">
        <name>Mg(2+)</name>
        <dbReference type="ChEBI" id="CHEBI:18420"/>
    </cofactor>
</comment>
<gene>
    <name evidence="12" type="ORF">ACFQDH_19990</name>
</gene>
<keyword evidence="6" id="KW-0067">ATP-binding</keyword>
<evidence type="ECO:0000256" key="9">
    <source>
        <dbReference type="RuleBase" id="RU000384"/>
    </source>
</evidence>
<evidence type="ECO:0000256" key="4">
    <source>
        <dbReference type="ARBA" id="ARBA00022723"/>
    </source>
</evidence>
<name>A0ABW2AKY5_9MICO</name>
<keyword evidence="13" id="KW-1185">Reference proteome</keyword>
<evidence type="ECO:0000256" key="3">
    <source>
        <dbReference type="ARBA" id="ARBA00022598"/>
    </source>
</evidence>
<dbReference type="Gene3D" id="3.30.590.10">
    <property type="entry name" value="Glutamine synthetase/guanido kinase, catalytic domain"/>
    <property type="match status" value="1"/>
</dbReference>
<dbReference type="PROSITE" id="PS00181">
    <property type="entry name" value="GLNA_ATP"/>
    <property type="match status" value="1"/>
</dbReference>
<dbReference type="PANTHER" id="PTHR43785">
    <property type="entry name" value="GAMMA-GLUTAMYLPUTRESCINE SYNTHETASE"/>
    <property type="match status" value="1"/>
</dbReference>
<evidence type="ECO:0000256" key="1">
    <source>
        <dbReference type="ARBA" id="ARBA00001946"/>
    </source>
</evidence>
<evidence type="ECO:0000256" key="5">
    <source>
        <dbReference type="ARBA" id="ARBA00022741"/>
    </source>
</evidence>
<dbReference type="Gene3D" id="3.10.20.70">
    <property type="entry name" value="Glutamine synthetase, N-terminal domain"/>
    <property type="match status" value="1"/>
</dbReference>